<dbReference type="Proteomes" id="UP000008021">
    <property type="component" value="Chromosome 7"/>
</dbReference>
<dbReference type="Gramene" id="OMERI07G09070.1">
    <property type="protein sequence ID" value="OMERI07G09070.1"/>
    <property type="gene ID" value="OMERI07G09070"/>
</dbReference>
<evidence type="ECO:0000313" key="2">
    <source>
        <dbReference type="EnsemblPlants" id="OMERI07G09070.1"/>
    </source>
</evidence>
<reference evidence="2" key="1">
    <citation type="submission" date="2015-04" db="UniProtKB">
        <authorList>
            <consortium name="EnsemblPlants"/>
        </authorList>
    </citation>
    <scope>IDENTIFICATION</scope>
</reference>
<dbReference type="EnsemblPlants" id="OMERI07G09070.1">
    <property type="protein sequence ID" value="OMERI07G09070.1"/>
    <property type="gene ID" value="OMERI07G09070"/>
</dbReference>
<evidence type="ECO:0000313" key="3">
    <source>
        <dbReference type="Proteomes" id="UP000008021"/>
    </source>
</evidence>
<organism evidence="2">
    <name type="scientific">Oryza meridionalis</name>
    <dbReference type="NCBI Taxonomy" id="40149"/>
    <lineage>
        <taxon>Eukaryota</taxon>
        <taxon>Viridiplantae</taxon>
        <taxon>Streptophyta</taxon>
        <taxon>Embryophyta</taxon>
        <taxon>Tracheophyta</taxon>
        <taxon>Spermatophyta</taxon>
        <taxon>Magnoliopsida</taxon>
        <taxon>Liliopsida</taxon>
        <taxon>Poales</taxon>
        <taxon>Poaceae</taxon>
        <taxon>BOP clade</taxon>
        <taxon>Oryzoideae</taxon>
        <taxon>Oryzeae</taxon>
        <taxon>Oryzinae</taxon>
        <taxon>Oryza</taxon>
    </lineage>
</organism>
<accession>A0A0E0EAA8</accession>
<proteinExistence type="predicted"/>
<feature type="region of interest" description="Disordered" evidence="1">
    <location>
        <begin position="51"/>
        <end position="90"/>
    </location>
</feature>
<protein>
    <submittedName>
        <fullName evidence="2">Uncharacterized protein</fullName>
    </submittedName>
</protein>
<dbReference type="AlphaFoldDB" id="A0A0E0EAA8"/>
<reference evidence="2" key="2">
    <citation type="submission" date="2018-05" db="EMBL/GenBank/DDBJ databases">
        <title>OmerRS3 (Oryza meridionalis Reference Sequence Version 3).</title>
        <authorList>
            <person name="Zhang J."/>
            <person name="Kudrna D."/>
            <person name="Lee S."/>
            <person name="Talag J."/>
            <person name="Welchert J."/>
            <person name="Wing R.A."/>
        </authorList>
    </citation>
    <scope>NUCLEOTIDE SEQUENCE [LARGE SCALE GENOMIC DNA]</scope>
    <source>
        <strain evidence="2">cv. OR44</strain>
    </source>
</reference>
<evidence type="ECO:0000256" key="1">
    <source>
        <dbReference type="SAM" id="MobiDB-lite"/>
    </source>
</evidence>
<dbReference type="HOGENOM" id="CLU_1828325_0_0_1"/>
<keyword evidence="3" id="KW-1185">Reference proteome</keyword>
<sequence>MARRKESKGRKGGRCSPRGSWVAAHRAWSTGVEVLLGSRFVLARQVLDHVHRGSSRDDAAANLNPLPNGGSARGQPRRSKQRSGCECAGNEATVAEQVQKRKKEMERRGGAGLWRRFYRFVAVVSTSPQHKAFHRTPYVHSCCVG</sequence>
<name>A0A0E0EAA8_9ORYZ</name>